<dbReference type="GO" id="GO:0000329">
    <property type="term" value="C:fungal-type vacuole membrane"/>
    <property type="evidence" value="ECO:0007669"/>
    <property type="project" value="TreeGrafter"/>
</dbReference>
<evidence type="ECO:0000256" key="3">
    <source>
        <dbReference type="ARBA" id="ARBA00022989"/>
    </source>
</evidence>
<feature type="domain" description="DUF202" evidence="6">
    <location>
        <begin position="62"/>
        <end position="125"/>
    </location>
</feature>
<evidence type="ECO:0000256" key="4">
    <source>
        <dbReference type="ARBA" id="ARBA00023136"/>
    </source>
</evidence>
<reference evidence="8" key="1">
    <citation type="submission" date="2015-02" db="EMBL/GenBank/DDBJ databases">
        <authorList>
            <person name="Gon?alves P."/>
        </authorList>
    </citation>
    <scope>NUCLEOTIDE SEQUENCE [LARGE SCALE GENOMIC DNA]</scope>
</reference>
<protein>
    <submittedName>
        <fullName evidence="7">SPOSA6832_02881-mRNA-1:cds</fullName>
    </submittedName>
</protein>
<dbReference type="GO" id="GO:0012505">
    <property type="term" value="C:endomembrane system"/>
    <property type="evidence" value="ECO:0007669"/>
    <property type="project" value="UniProtKB-SubCell"/>
</dbReference>
<keyword evidence="2 5" id="KW-0812">Transmembrane</keyword>
<evidence type="ECO:0000259" key="6">
    <source>
        <dbReference type="Pfam" id="PF02656"/>
    </source>
</evidence>
<gene>
    <name evidence="7" type="primary">SPOSA6832_02881</name>
</gene>
<dbReference type="Pfam" id="PF02656">
    <property type="entry name" value="DUF202"/>
    <property type="match status" value="1"/>
</dbReference>
<dbReference type="OrthoDB" id="2243669at2759"/>
<dbReference type="GO" id="GO:0033254">
    <property type="term" value="C:vacuolar transporter chaperone complex"/>
    <property type="evidence" value="ECO:0007669"/>
    <property type="project" value="TreeGrafter"/>
</dbReference>
<accession>A0A0D6ENP6</accession>
<dbReference type="PANTHER" id="PTHR46140:SF2">
    <property type="entry name" value="VACUOLAR TRANSPORTER CHAPERONE 3 COMPLEX SUBUNIT 3-RELATED"/>
    <property type="match status" value="1"/>
</dbReference>
<evidence type="ECO:0000256" key="1">
    <source>
        <dbReference type="ARBA" id="ARBA00004127"/>
    </source>
</evidence>
<organism evidence="7 8">
    <name type="scientific">Sporidiobolus salmonicolor</name>
    <name type="common">Yeast-like fungus</name>
    <name type="synonym">Sporobolomyces salmonicolor</name>
    <dbReference type="NCBI Taxonomy" id="5005"/>
    <lineage>
        <taxon>Eukaryota</taxon>
        <taxon>Fungi</taxon>
        <taxon>Dikarya</taxon>
        <taxon>Basidiomycota</taxon>
        <taxon>Pucciniomycotina</taxon>
        <taxon>Microbotryomycetes</taxon>
        <taxon>Sporidiobolales</taxon>
        <taxon>Sporidiobolaceae</taxon>
        <taxon>Sporobolomyces</taxon>
    </lineage>
</organism>
<dbReference type="EMBL" id="CENE01000012">
    <property type="protein sequence ID" value="CEQ41190.1"/>
    <property type="molecule type" value="Genomic_DNA"/>
</dbReference>
<evidence type="ECO:0000256" key="2">
    <source>
        <dbReference type="ARBA" id="ARBA00022692"/>
    </source>
</evidence>
<dbReference type="InterPro" id="IPR051572">
    <property type="entry name" value="VTC_Complex_Subunit"/>
</dbReference>
<evidence type="ECO:0000313" key="8">
    <source>
        <dbReference type="Proteomes" id="UP000243876"/>
    </source>
</evidence>
<dbReference type="Proteomes" id="UP000243876">
    <property type="component" value="Unassembled WGS sequence"/>
</dbReference>
<evidence type="ECO:0000313" key="7">
    <source>
        <dbReference type="EMBL" id="CEQ41190.1"/>
    </source>
</evidence>
<evidence type="ECO:0000256" key="5">
    <source>
        <dbReference type="SAM" id="Phobius"/>
    </source>
</evidence>
<feature type="transmembrane region" description="Helical" evidence="5">
    <location>
        <begin position="71"/>
        <end position="89"/>
    </location>
</feature>
<dbReference type="AlphaFoldDB" id="A0A0D6ENP6"/>
<dbReference type="InterPro" id="IPR003807">
    <property type="entry name" value="DUF202"/>
</dbReference>
<feature type="transmembrane region" description="Helical" evidence="5">
    <location>
        <begin position="101"/>
        <end position="121"/>
    </location>
</feature>
<name>A0A0D6ENP6_SPOSA</name>
<comment type="subcellular location">
    <subcellularLocation>
        <location evidence="1">Endomembrane system</location>
        <topology evidence="1">Multi-pass membrane protein</topology>
    </subcellularLocation>
</comment>
<feature type="non-terminal residue" evidence="7">
    <location>
        <position position="1"/>
    </location>
</feature>
<keyword evidence="8" id="KW-1185">Reference proteome</keyword>
<keyword evidence="4 5" id="KW-0472">Membrane</keyword>
<sequence>MQSSTEFTRQLHQRLVNRFPALFADIDTYNQSIASTYGATDSQGPSNGLQTLGADPTKIEPKVWLASERTLLSWFRVSLLLSSFALALFNSAGESDSGSRAMGATYAVIAVGMLGYAWTMHRVRRWRIVMRYPGHHGRACVPAWARGGRSREVLMESAVRVQTSRTVPSSFLVNFVLRVKHREDLRDHPSPKNPWLTSYSLVKQALGSQIPLSASP</sequence>
<proteinExistence type="predicted"/>
<dbReference type="PANTHER" id="PTHR46140">
    <property type="entry name" value="VACUOLAR TRANSPORTER CHAPERONE 1-RELATED"/>
    <property type="match status" value="1"/>
</dbReference>
<keyword evidence="3 5" id="KW-1133">Transmembrane helix</keyword>